<keyword evidence="7 8" id="KW-0472">Membrane</keyword>
<dbReference type="InterPro" id="IPR050352">
    <property type="entry name" value="ABCG_transporters"/>
</dbReference>
<dbReference type="InterPro" id="IPR003593">
    <property type="entry name" value="AAA+_ATPase"/>
</dbReference>
<dbReference type="PROSITE" id="PS50893">
    <property type="entry name" value="ABC_TRANSPORTER_2"/>
    <property type="match status" value="1"/>
</dbReference>
<feature type="transmembrane region" description="Helical" evidence="8">
    <location>
        <begin position="569"/>
        <end position="586"/>
    </location>
</feature>
<dbReference type="CDD" id="cd03213">
    <property type="entry name" value="ABCG_EPDR"/>
    <property type="match status" value="1"/>
</dbReference>
<name>A0A9W8E980_9FUNG</name>
<evidence type="ECO:0000256" key="2">
    <source>
        <dbReference type="ARBA" id="ARBA00022448"/>
    </source>
</evidence>
<feature type="transmembrane region" description="Helical" evidence="8">
    <location>
        <begin position="394"/>
        <end position="411"/>
    </location>
</feature>
<evidence type="ECO:0000259" key="9">
    <source>
        <dbReference type="PROSITE" id="PS50893"/>
    </source>
</evidence>
<feature type="transmembrane region" description="Helical" evidence="8">
    <location>
        <begin position="536"/>
        <end position="557"/>
    </location>
</feature>
<evidence type="ECO:0000256" key="3">
    <source>
        <dbReference type="ARBA" id="ARBA00022692"/>
    </source>
</evidence>
<keyword evidence="5" id="KW-0067">ATP-binding</keyword>
<evidence type="ECO:0000256" key="5">
    <source>
        <dbReference type="ARBA" id="ARBA00022840"/>
    </source>
</evidence>
<dbReference type="InterPro" id="IPR013525">
    <property type="entry name" value="ABC2_TM"/>
</dbReference>
<dbReference type="InterPro" id="IPR027417">
    <property type="entry name" value="P-loop_NTPase"/>
</dbReference>
<dbReference type="GO" id="GO:0016887">
    <property type="term" value="F:ATP hydrolysis activity"/>
    <property type="evidence" value="ECO:0007669"/>
    <property type="project" value="InterPro"/>
</dbReference>
<reference evidence="10" key="1">
    <citation type="submission" date="2022-07" db="EMBL/GenBank/DDBJ databases">
        <title>Phylogenomic reconstructions and comparative analyses of Kickxellomycotina fungi.</title>
        <authorList>
            <person name="Reynolds N.K."/>
            <person name="Stajich J.E."/>
            <person name="Barry K."/>
            <person name="Grigoriev I.V."/>
            <person name="Crous P."/>
            <person name="Smith M.E."/>
        </authorList>
    </citation>
    <scope>NUCLEOTIDE SEQUENCE</scope>
    <source>
        <strain evidence="10">RSA 567</strain>
    </source>
</reference>
<feature type="transmembrane region" description="Helical" evidence="8">
    <location>
        <begin position="423"/>
        <end position="446"/>
    </location>
</feature>
<keyword evidence="4" id="KW-0547">Nucleotide-binding</keyword>
<dbReference type="SUPFAM" id="SSF52540">
    <property type="entry name" value="P-loop containing nucleoside triphosphate hydrolases"/>
    <property type="match status" value="1"/>
</dbReference>
<comment type="caution">
    <text evidence="10">The sequence shown here is derived from an EMBL/GenBank/DDBJ whole genome shotgun (WGS) entry which is preliminary data.</text>
</comment>
<comment type="subcellular location">
    <subcellularLocation>
        <location evidence="1">Membrane</location>
        <topology evidence="1">Multi-pass membrane protein</topology>
    </subcellularLocation>
</comment>
<dbReference type="Gene3D" id="3.40.50.300">
    <property type="entry name" value="P-loop containing nucleotide triphosphate hydrolases"/>
    <property type="match status" value="1"/>
</dbReference>
<dbReference type="GO" id="GO:0005524">
    <property type="term" value="F:ATP binding"/>
    <property type="evidence" value="ECO:0007669"/>
    <property type="project" value="UniProtKB-KW"/>
</dbReference>
<dbReference type="Proteomes" id="UP001151582">
    <property type="component" value="Unassembled WGS sequence"/>
</dbReference>
<evidence type="ECO:0000256" key="4">
    <source>
        <dbReference type="ARBA" id="ARBA00022741"/>
    </source>
</evidence>
<evidence type="ECO:0000256" key="7">
    <source>
        <dbReference type="ARBA" id="ARBA00023136"/>
    </source>
</evidence>
<dbReference type="SMART" id="SM00382">
    <property type="entry name" value="AAA"/>
    <property type="match status" value="1"/>
</dbReference>
<dbReference type="GO" id="GO:0016020">
    <property type="term" value="C:membrane"/>
    <property type="evidence" value="ECO:0007669"/>
    <property type="project" value="UniProtKB-SubCell"/>
</dbReference>
<feature type="transmembrane region" description="Helical" evidence="8">
    <location>
        <begin position="500"/>
        <end position="524"/>
    </location>
</feature>
<organism evidence="10 11">
    <name type="scientific">Dimargaris verticillata</name>
    <dbReference type="NCBI Taxonomy" id="2761393"/>
    <lineage>
        <taxon>Eukaryota</taxon>
        <taxon>Fungi</taxon>
        <taxon>Fungi incertae sedis</taxon>
        <taxon>Zoopagomycota</taxon>
        <taxon>Kickxellomycotina</taxon>
        <taxon>Dimargaritomycetes</taxon>
        <taxon>Dimargaritales</taxon>
        <taxon>Dimargaritaceae</taxon>
        <taxon>Dimargaris</taxon>
    </lineage>
</organism>
<keyword evidence="6 8" id="KW-1133">Transmembrane helix</keyword>
<dbReference type="GO" id="GO:0140359">
    <property type="term" value="F:ABC-type transporter activity"/>
    <property type="evidence" value="ECO:0007669"/>
    <property type="project" value="InterPro"/>
</dbReference>
<gene>
    <name evidence="10" type="ORF">H4R34_002507</name>
</gene>
<dbReference type="Pfam" id="PF00005">
    <property type="entry name" value="ABC_tran"/>
    <property type="match status" value="1"/>
</dbReference>
<evidence type="ECO:0000313" key="10">
    <source>
        <dbReference type="EMBL" id="KAJ1980305.1"/>
    </source>
</evidence>
<proteinExistence type="predicted"/>
<evidence type="ECO:0000256" key="1">
    <source>
        <dbReference type="ARBA" id="ARBA00004141"/>
    </source>
</evidence>
<dbReference type="EMBL" id="JANBQB010000175">
    <property type="protein sequence ID" value="KAJ1980305.1"/>
    <property type="molecule type" value="Genomic_DNA"/>
</dbReference>
<dbReference type="Pfam" id="PF01061">
    <property type="entry name" value="ABC2_membrane"/>
    <property type="match status" value="1"/>
</dbReference>
<feature type="domain" description="ABC transporter" evidence="9">
    <location>
        <begin position="58"/>
        <end position="300"/>
    </location>
</feature>
<dbReference type="PANTHER" id="PTHR48041">
    <property type="entry name" value="ABC TRANSPORTER G FAMILY MEMBER 28"/>
    <property type="match status" value="1"/>
</dbReference>
<keyword evidence="2" id="KW-0813">Transport</keyword>
<keyword evidence="3 8" id="KW-0812">Transmembrane</keyword>
<feature type="transmembrane region" description="Helical" evidence="8">
    <location>
        <begin position="647"/>
        <end position="671"/>
    </location>
</feature>
<dbReference type="AlphaFoldDB" id="A0A9W8E980"/>
<evidence type="ECO:0000256" key="8">
    <source>
        <dbReference type="SAM" id="Phobius"/>
    </source>
</evidence>
<sequence>MATDNSRNSLATVAYSAPDSDYCAVAVNDPTPTASVSHPLIKSSRGLEWTELTYKVATKHEGLRRRATEFKTILHGISGRVMPGELVAIMGSSGAGKSTLLNALSGRLTMGKLSGQILFSGEKRIPSRFKKQVAYVEQDDLMYSQLSVRETIQYAATLRLSSKEYNAAAKAAKVNGILDSLRLAGVADTFIGDALVRGVSGGERKRTAIGVELVTDPEFMFLDEATSGLDSNSAYHVCELVKDVVQQRNMGALMTIHQPNAHTFRLFDKVILLSKGHVVYFGPVDAALEYFAALGYRCGQYDNPADFYLDLMTIDNSTEEKRVETNARVEHLVLSYQQHASLHGEKYNRALQSKPLTPDTGQGIHAYSETAAFAQSDPGTFGQSRASLSVVTDYPSTGWALPWILEFFTLLGRYWKAQLRNKFFIMANIIQYILLFLLLGFTFFQIDTAQSSIQNRIGLLLFLPVGYAFGVIAQTLGVFSRERGIMLRERSVGSYRITSFYLAKFITELPFTLGIICTYLTGVYFLAHLQYEADKYFIYLGINALNIVTSISIGMSIGAVCDTLQVAEIVSPLVQTVFMIYAGNFVNTDDITPVLSWIRFLSNTKYAYQALTINEFTGVTFECSNVQDAGCFKTGEAVLANYSLDTLSISACVGLMAAVCIFFHAIGYASLRWKSKPRYIWL</sequence>
<dbReference type="OrthoDB" id="66620at2759"/>
<dbReference type="PANTHER" id="PTHR48041:SF122">
    <property type="entry name" value="ABC TRANSPORTER DOMAIN-CONTAINING PROTEIN"/>
    <property type="match status" value="1"/>
</dbReference>
<keyword evidence="11" id="KW-1185">Reference proteome</keyword>
<feature type="transmembrane region" description="Helical" evidence="8">
    <location>
        <begin position="458"/>
        <end position="479"/>
    </location>
</feature>
<evidence type="ECO:0000256" key="6">
    <source>
        <dbReference type="ARBA" id="ARBA00022989"/>
    </source>
</evidence>
<accession>A0A9W8E980</accession>
<protein>
    <recommendedName>
        <fullName evidence="9">ABC transporter domain-containing protein</fullName>
    </recommendedName>
</protein>
<dbReference type="InterPro" id="IPR003439">
    <property type="entry name" value="ABC_transporter-like_ATP-bd"/>
</dbReference>
<evidence type="ECO:0000313" key="11">
    <source>
        <dbReference type="Proteomes" id="UP001151582"/>
    </source>
</evidence>